<feature type="region of interest" description="Disordered" evidence="22">
    <location>
        <begin position="828"/>
        <end position="867"/>
    </location>
</feature>
<evidence type="ECO:0000256" key="5">
    <source>
        <dbReference type="ARBA" id="ARBA00022475"/>
    </source>
</evidence>
<dbReference type="Pfam" id="PF02210">
    <property type="entry name" value="Laminin_G_2"/>
    <property type="match status" value="2"/>
</dbReference>
<keyword evidence="5" id="KW-1003">Cell membrane</keyword>
<sequence length="1554" mass="171846">MYTLSPVFFLSSRFATKEPNGLLLYNGRFNEKHDFIAVEIINEQIQLTFSAGETKTTVSPYILGGVSDGQWHVVQVHYYNKPILNQASMPQGPSDQKVVVVTVDNCDTSVALRFGHVIGNYTCSAQGSQSGSKKSLDLTGPLLLGGVPKLPEDFPIQNRQFVGCMKDLRIDNRHVDMASFIANNGTLPGCSAKRHFCNNNPCLNGGTCVNMWGSFSCDCPLGFGGRNCEKVMANPQRFLGNSLLQWTNLVAVVTVPWHVELMFRTRQPSATLLHLTAGQHHNLTLQLRGGSVVMGLQRGEDSTLSQVEEVTVNDGDWHHVQMELKEIPGGEPRHKAVLSFDHGLYTASMEVDTKLKGAKVKTLSVGGITGADGKIQHGFRGCVQGLRVGETSSSSVSLSLSQARRVNMEQGCSVPDPCVSNTCPSNSYCSDDWDSHSCTCLTGYYGDNCTDVCALNPCEHQSACTRKVSSSRGYTCDCPSNYFGQYCEKKTDLPCPRGWWGHKTCGPCDCQTDKGFDADCNKTSGECRCKDNHYRPEGSEVCLLCECYPVGSFSRACERESGQCQCKPGVIGRQCDHCDNPFAEVSPNGCEVIYDSCPQAIEAGIWWPRTKFGLPAAVPCPKGSIGTAIRHCDEHKGWLPPNLFNCTSVTFTKLKTLSEKLSHNVSLLDSGRVQQMAAMLANATLHTVEYYGSDVKVAYRLTQSLLRYESHQQGFSLTATQDVHFTENLVQVGSAILSPGTRPHWELIQQTEGGTATLLHQYEEYANTLAQNMRKTYLSPFTIVTPHIVISIDRLQKMNFAGAKLPRYQSLRGLRPQDQETAVTLPDSVFKPPMETKGHRHLDTFPESSVRNHTSSRKRRHRGPDDPEQEAIASVIIFHSLASLLPASYDPDKRSLRVPKRPVINSPVVSITVHDNEELLQHMLDKPITVQFRMVTTEERSKPICVFWNHSILAGNGGWSAKGCEVVFRNNTHISCQCYHMTSFAVLMDISRRENGEILPVKLVTWSTVSVTLGFLFLTTLFLLCLRAMHCNKTSIINNGATALFISELIFILGINLADNPFVCTIIAILLHFFYLCTFSWLFLEGLHVYRMLSEIRDINYGPMRFYYMIGWGVPAFITGLAVGLDPEGYGNPDFCWLSVYDTLIWSLAGPIAMVVSMNIFLYILASRASCSMRHHSFEKKEPPISGLRTSCGVLLLVTVTCLLAILSVNSDMIIFHYLFAGFNCLQGPFIFFFRIVFNKEARNAMRYCCSRKRPDHMIKSKPSSYNCNTSYMDGRLYHLPFGDSSVSLNDTLQSGKSQQSYVPFVLRDDGGLNNSQVHIALNEHGSLFHETKEHLNDHDSDSDSDLSLEDDQSGSYASTHSSDSEEEGPYPPDECWESMASNVSKRPHPQDNNLSKLYWPGEFVTTASNSEGLGGAGRLKVESLGNPELGQTRDHRGMPDDRPGDKAEGYGKDHVMLLPSLPNLSAHPQKGILKKKQLSPIAERNGINRIHNELSENALGHASSQGSSSGESRGGGAKPSLQDQLNGVAMSIKAGTVDGDSSGSEFLFFNFIH</sequence>
<dbReference type="PROSITE" id="PS01186">
    <property type="entry name" value="EGF_2"/>
    <property type="match status" value="1"/>
</dbReference>
<evidence type="ECO:0000256" key="12">
    <source>
        <dbReference type="ARBA" id="ARBA00023136"/>
    </source>
</evidence>
<evidence type="ECO:0000256" key="20">
    <source>
        <dbReference type="PROSITE-ProRule" id="PRU00076"/>
    </source>
</evidence>
<dbReference type="Proteomes" id="UP000193380">
    <property type="component" value="Unassembled WGS sequence"/>
</dbReference>
<dbReference type="FunFam" id="2.10.25.10:FF:000142">
    <property type="entry name" value="Crumbs cell polarity complex component 2"/>
    <property type="match status" value="1"/>
</dbReference>
<feature type="compositionally biased region" description="Acidic residues" evidence="22">
    <location>
        <begin position="1343"/>
        <end position="1353"/>
    </location>
</feature>
<evidence type="ECO:0000259" key="25">
    <source>
        <dbReference type="PROSITE" id="PS50026"/>
    </source>
</evidence>
<keyword evidence="12 23" id="KW-0472">Membrane</keyword>
<keyword evidence="9" id="KW-0677">Repeat</keyword>
<dbReference type="FunFam" id="1.25.40.610:FF:000005">
    <property type="entry name" value="cadherin EGF LAG seven-pass G-type receptor 2"/>
    <property type="match status" value="1"/>
</dbReference>
<evidence type="ECO:0000259" key="27">
    <source>
        <dbReference type="PROSITE" id="PS50221"/>
    </source>
</evidence>
<dbReference type="InterPro" id="IPR001879">
    <property type="entry name" value="GPCR_2_extracellular_dom"/>
</dbReference>
<dbReference type="PROSITE" id="PS00022">
    <property type="entry name" value="EGF_1"/>
    <property type="match status" value="3"/>
</dbReference>
<feature type="disulfide bond" evidence="21">
    <location>
        <begin position="566"/>
        <end position="575"/>
    </location>
</feature>
<feature type="transmembrane region" description="Helical" evidence="23">
    <location>
        <begin position="1187"/>
        <end position="1209"/>
    </location>
</feature>
<evidence type="ECO:0000256" key="13">
    <source>
        <dbReference type="ARBA" id="ARBA00023157"/>
    </source>
</evidence>
<dbReference type="Gene3D" id="2.60.120.200">
    <property type="match status" value="2"/>
</dbReference>
<organism evidence="30 31">
    <name type="scientific">Oncorhynchus mykiss</name>
    <name type="common">Rainbow trout</name>
    <name type="synonym">Salmo gairdneri</name>
    <dbReference type="NCBI Taxonomy" id="8022"/>
    <lineage>
        <taxon>Eukaryota</taxon>
        <taxon>Metazoa</taxon>
        <taxon>Chordata</taxon>
        <taxon>Craniata</taxon>
        <taxon>Vertebrata</taxon>
        <taxon>Euteleostomi</taxon>
        <taxon>Actinopterygii</taxon>
        <taxon>Neopterygii</taxon>
        <taxon>Teleostei</taxon>
        <taxon>Protacanthopterygii</taxon>
        <taxon>Salmoniformes</taxon>
        <taxon>Salmonidae</taxon>
        <taxon>Salmoninae</taxon>
        <taxon>Oncorhynchus</taxon>
    </lineage>
</organism>
<name>A0A060WQC4_ONCMY</name>
<dbReference type="FunFam" id="4.10.1240.10:FF:000003">
    <property type="entry name" value="Putative cadherin EGF LAG seven-pass G-type receptor 2"/>
    <property type="match status" value="1"/>
</dbReference>
<dbReference type="SMART" id="SM00180">
    <property type="entry name" value="EGF_Lam"/>
    <property type="match status" value="1"/>
</dbReference>
<evidence type="ECO:0000256" key="21">
    <source>
        <dbReference type="PROSITE-ProRule" id="PRU00460"/>
    </source>
</evidence>
<evidence type="ECO:0000256" key="14">
    <source>
        <dbReference type="ARBA" id="ARBA00023170"/>
    </source>
</evidence>
<dbReference type="PROSITE" id="PS50261">
    <property type="entry name" value="G_PROTEIN_RECEP_F2_4"/>
    <property type="match status" value="1"/>
</dbReference>
<feature type="transmembrane region" description="Helical" evidence="23">
    <location>
        <begin position="1105"/>
        <end position="1125"/>
    </location>
</feature>
<gene>
    <name evidence="30" type="ORF">GSONMT00076099001</name>
</gene>
<feature type="domain" description="EGF-like" evidence="25">
    <location>
        <begin position="451"/>
        <end position="488"/>
    </location>
</feature>
<keyword evidence="7 23" id="KW-0812">Transmembrane</keyword>
<dbReference type="InterPro" id="IPR046338">
    <property type="entry name" value="GAIN_dom_sf"/>
</dbReference>
<keyword evidence="6 20" id="KW-0245">EGF-like domain</keyword>
<dbReference type="PaxDb" id="8022-A0A060WQC4"/>
<evidence type="ECO:0000259" key="24">
    <source>
        <dbReference type="PROSITE" id="PS50025"/>
    </source>
</evidence>
<evidence type="ECO:0000256" key="16">
    <source>
        <dbReference type="ARBA" id="ARBA00023224"/>
    </source>
</evidence>
<dbReference type="Pfam" id="PF02793">
    <property type="entry name" value="HRM"/>
    <property type="match status" value="1"/>
</dbReference>
<evidence type="ECO:0000256" key="6">
    <source>
        <dbReference type="ARBA" id="ARBA00022536"/>
    </source>
</evidence>
<evidence type="ECO:0000256" key="9">
    <source>
        <dbReference type="ARBA" id="ARBA00022737"/>
    </source>
</evidence>
<dbReference type="Pfam" id="PF00002">
    <property type="entry name" value="7tm_2"/>
    <property type="match status" value="1"/>
</dbReference>
<feature type="region of interest" description="Disordered" evidence="22">
    <location>
        <begin position="1409"/>
        <end position="1450"/>
    </location>
</feature>
<accession>A0A060WQC4</accession>
<dbReference type="InterPro" id="IPR001881">
    <property type="entry name" value="EGF-like_Ca-bd_dom"/>
</dbReference>
<dbReference type="GO" id="GO:0098609">
    <property type="term" value="P:cell-cell adhesion"/>
    <property type="evidence" value="ECO:0007669"/>
    <property type="project" value="TreeGrafter"/>
</dbReference>
<feature type="domain" description="EGF-like" evidence="25">
    <location>
        <begin position="414"/>
        <end position="450"/>
    </location>
</feature>
<evidence type="ECO:0000256" key="4">
    <source>
        <dbReference type="ARBA" id="ARBA00022473"/>
    </source>
</evidence>
<keyword evidence="18 21" id="KW-0424">Laminin EGF-like domain</keyword>
<evidence type="ECO:0000256" key="10">
    <source>
        <dbReference type="ARBA" id="ARBA00022989"/>
    </source>
</evidence>
<dbReference type="STRING" id="8022.A0A060WQC4"/>
<dbReference type="GO" id="GO:0004930">
    <property type="term" value="F:G protein-coupled receptor activity"/>
    <property type="evidence" value="ECO:0007669"/>
    <property type="project" value="UniProtKB-KW"/>
</dbReference>
<dbReference type="Pfam" id="PF00008">
    <property type="entry name" value="EGF"/>
    <property type="match status" value="2"/>
</dbReference>
<feature type="compositionally biased region" description="Basic and acidic residues" evidence="22">
    <location>
        <begin position="1432"/>
        <end position="1450"/>
    </location>
</feature>
<dbReference type="Gene3D" id="1.25.40.610">
    <property type="match status" value="1"/>
</dbReference>
<dbReference type="InterPro" id="IPR032471">
    <property type="entry name" value="AGRL2-4_GAIN_subdom_A"/>
</dbReference>
<dbReference type="InterPro" id="IPR000152">
    <property type="entry name" value="EGF-type_Asp/Asn_hydroxyl_site"/>
</dbReference>
<dbReference type="Gene3D" id="2.60.220.50">
    <property type="match status" value="1"/>
</dbReference>
<dbReference type="FunFam" id="2.60.120.200:FF:000059">
    <property type="entry name" value="Cadherin EGF LAG seven-pass G-type receptor 1"/>
    <property type="match status" value="1"/>
</dbReference>
<dbReference type="Pfam" id="PF01825">
    <property type="entry name" value="GPS"/>
    <property type="match status" value="1"/>
</dbReference>
<evidence type="ECO:0000259" key="28">
    <source>
        <dbReference type="PROSITE" id="PS50227"/>
    </source>
</evidence>
<feature type="transmembrane region" description="Helical" evidence="23">
    <location>
        <begin position="1003"/>
        <end position="1024"/>
    </location>
</feature>
<dbReference type="SMART" id="SM00008">
    <property type="entry name" value="HormR"/>
    <property type="match status" value="1"/>
</dbReference>
<evidence type="ECO:0000313" key="31">
    <source>
        <dbReference type="Proteomes" id="UP000193380"/>
    </source>
</evidence>
<dbReference type="InterPro" id="IPR013320">
    <property type="entry name" value="ConA-like_dom_sf"/>
</dbReference>
<feature type="disulfide bond" evidence="20">
    <location>
        <begin position="440"/>
        <end position="449"/>
    </location>
</feature>
<feature type="compositionally biased region" description="Basic and acidic residues" evidence="22">
    <location>
        <begin position="834"/>
        <end position="844"/>
    </location>
</feature>
<dbReference type="InterPro" id="IPR000203">
    <property type="entry name" value="GPS"/>
</dbReference>
<evidence type="ECO:0000256" key="7">
    <source>
        <dbReference type="ARBA" id="ARBA00022692"/>
    </source>
</evidence>
<keyword evidence="11" id="KW-0297">G-protein coupled receptor</keyword>
<dbReference type="CDD" id="cd00055">
    <property type="entry name" value="EGF_Lam"/>
    <property type="match status" value="1"/>
</dbReference>
<dbReference type="InterPro" id="IPR057244">
    <property type="entry name" value="GAIN_B"/>
</dbReference>
<dbReference type="PROSITE" id="PS00010">
    <property type="entry name" value="ASX_HYDROXYL"/>
    <property type="match status" value="1"/>
</dbReference>
<dbReference type="SMART" id="SM00179">
    <property type="entry name" value="EGF_CA"/>
    <property type="match status" value="2"/>
</dbReference>
<keyword evidence="4" id="KW-0217">Developmental protein</keyword>
<reference evidence="30" key="2">
    <citation type="submission" date="2014-03" db="EMBL/GenBank/DDBJ databases">
        <authorList>
            <person name="Genoscope - CEA"/>
        </authorList>
    </citation>
    <scope>NUCLEOTIDE SEQUENCE</scope>
</reference>
<dbReference type="SMART" id="SM00303">
    <property type="entry name" value="GPS"/>
    <property type="match status" value="1"/>
</dbReference>
<keyword evidence="16" id="KW-0807">Transducer</keyword>
<dbReference type="SUPFAM" id="SSF49899">
    <property type="entry name" value="Concanavalin A-like lectins/glucanases"/>
    <property type="match status" value="2"/>
</dbReference>
<dbReference type="GO" id="GO:0005886">
    <property type="term" value="C:plasma membrane"/>
    <property type="evidence" value="ECO:0007669"/>
    <property type="project" value="UniProtKB-SubCell"/>
</dbReference>
<evidence type="ECO:0000313" key="30">
    <source>
        <dbReference type="EMBL" id="CDQ66805.1"/>
    </source>
</evidence>
<evidence type="ECO:0000259" key="26">
    <source>
        <dbReference type="PROSITE" id="PS50027"/>
    </source>
</evidence>
<feature type="compositionally biased region" description="Low complexity" evidence="22">
    <location>
        <begin position="1501"/>
        <end position="1512"/>
    </location>
</feature>
<dbReference type="PROSITE" id="PS50026">
    <property type="entry name" value="EGF_3"/>
    <property type="match status" value="3"/>
</dbReference>
<evidence type="ECO:0000256" key="22">
    <source>
        <dbReference type="SAM" id="MobiDB-lite"/>
    </source>
</evidence>
<evidence type="ECO:0000256" key="11">
    <source>
        <dbReference type="ARBA" id="ARBA00023040"/>
    </source>
</evidence>
<feature type="disulfide bond" evidence="20">
    <location>
        <begin position="478"/>
        <end position="487"/>
    </location>
</feature>
<comment type="caution">
    <text evidence="20">Lacks conserved residue(s) required for the propagation of feature annotation.</text>
</comment>
<dbReference type="FunFam" id="2.60.120.200:FF:000020">
    <property type="entry name" value="Cadherin EGF LAG seven-pass G-type receptor 2"/>
    <property type="match status" value="1"/>
</dbReference>
<dbReference type="SMART" id="SM00282">
    <property type="entry name" value="LamG"/>
    <property type="match status" value="2"/>
</dbReference>
<dbReference type="InterPro" id="IPR001791">
    <property type="entry name" value="Laminin_G"/>
</dbReference>
<dbReference type="InterPro" id="IPR017981">
    <property type="entry name" value="GPCR_2-like_7TM"/>
</dbReference>
<reference evidence="30" key="1">
    <citation type="journal article" date="2014" name="Nat. Commun.">
        <title>The rainbow trout genome provides novel insights into evolution after whole-genome duplication in vertebrates.</title>
        <authorList>
            <person name="Berthelot C."/>
            <person name="Brunet F."/>
            <person name="Chalopin D."/>
            <person name="Juanchich A."/>
            <person name="Bernard M."/>
            <person name="Noel B."/>
            <person name="Bento P."/>
            <person name="Da Silva C."/>
            <person name="Labadie K."/>
            <person name="Alberti A."/>
            <person name="Aury J.M."/>
            <person name="Louis A."/>
            <person name="Dehais P."/>
            <person name="Bardou P."/>
            <person name="Montfort J."/>
            <person name="Klopp C."/>
            <person name="Cabau C."/>
            <person name="Gaspin C."/>
            <person name="Thorgaard G.H."/>
            <person name="Boussaha M."/>
            <person name="Quillet E."/>
            <person name="Guyomard R."/>
            <person name="Galiana D."/>
            <person name="Bobe J."/>
            <person name="Volff J.N."/>
            <person name="Genet C."/>
            <person name="Wincker P."/>
            <person name="Jaillon O."/>
            <person name="Roest Crollius H."/>
            <person name="Guiguen Y."/>
        </authorList>
    </citation>
    <scope>NUCLEOTIDE SEQUENCE [LARGE SCALE GENOMIC DNA]</scope>
</reference>
<feature type="region of interest" description="Disordered" evidence="22">
    <location>
        <begin position="1334"/>
        <end position="1394"/>
    </location>
</feature>
<evidence type="ECO:0000256" key="15">
    <source>
        <dbReference type="ARBA" id="ARBA00023180"/>
    </source>
</evidence>
<comment type="subcellular location">
    <subcellularLocation>
        <location evidence="2">Cell membrane</location>
        <topology evidence="2">Multi-pass membrane protein</topology>
    </subcellularLocation>
</comment>
<comment type="function">
    <text evidence="1">Receptor that may have an important role in cell/cell signaling during nervous system formation.</text>
</comment>
<keyword evidence="14" id="KW-0675">Receptor</keyword>
<evidence type="ECO:0000256" key="18">
    <source>
        <dbReference type="ARBA" id="ARBA00023292"/>
    </source>
</evidence>
<feature type="transmembrane region" description="Helical" evidence="23">
    <location>
        <begin position="1145"/>
        <end position="1166"/>
    </location>
</feature>
<feature type="region of interest" description="Disordered" evidence="22">
    <location>
        <begin position="1500"/>
        <end position="1523"/>
    </location>
</feature>
<dbReference type="PROSITE" id="PS50227">
    <property type="entry name" value="G_PROTEIN_RECEP_F2_3"/>
    <property type="match status" value="1"/>
</dbReference>
<dbReference type="CDD" id="cd00054">
    <property type="entry name" value="EGF_CA"/>
    <property type="match status" value="2"/>
</dbReference>
<dbReference type="InterPro" id="IPR036445">
    <property type="entry name" value="GPCR_2_extracell_dom_sf"/>
</dbReference>
<dbReference type="PRINTS" id="PR00249">
    <property type="entry name" value="GPCRSECRETIN"/>
</dbReference>
<protein>
    <recommendedName>
        <fullName evidence="19">Cadherin EGF LAG seven-pass G-type receptor 2</fullName>
    </recommendedName>
</protein>
<feature type="disulfide bond" evidence="21">
    <location>
        <begin position="545"/>
        <end position="557"/>
    </location>
</feature>
<feature type="disulfide bond" evidence="21">
    <location>
        <begin position="547"/>
        <end position="564"/>
    </location>
</feature>
<feature type="domain" description="GAIN-B" evidence="27">
    <location>
        <begin position="826"/>
        <end position="994"/>
    </location>
</feature>
<evidence type="ECO:0000256" key="8">
    <source>
        <dbReference type="ARBA" id="ARBA00022729"/>
    </source>
</evidence>
<comment type="similarity">
    <text evidence="3">Belongs to the G-protein coupled receptor 2 family. LN-TM7 subfamily.</text>
</comment>
<keyword evidence="17" id="KW-0379">Hydroxylation</keyword>
<dbReference type="FunFam" id="2.60.220.50:FF:000005">
    <property type="entry name" value="Cadherin EGF LAG seven-pass G-type receptor 2"/>
    <property type="match status" value="1"/>
</dbReference>
<evidence type="ECO:0000256" key="2">
    <source>
        <dbReference type="ARBA" id="ARBA00004651"/>
    </source>
</evidence>
<dbReference type="PROSITE" id="PS01248">
    <property type="entry name" value="EGF_LAM_1"/>
    <property type="match status" value="1"/>
</dbReference>
<feature type="domain" description="Laminin G" evidence="24">
    <location>
        <begin position="1"/>
        <end position="190"/>
    </location>
</feature>
<dbReference type="Pfam" id="PF16489">
    <property type="entry name" value="GAIN"/>
    <property type="match status" value="1"/>
</dbReference>
<dbReference type="Gene3D" id="2.10.25.10">
    <property type="entry name" value="Laminin"/>
    <property type="match status" value="4"/>
</dbReference>
<proteinExistence type="inferred from homology"/>
<evidence type="ECO:0000259" key="29">
    <source>
        <dbReference type="PROSITE" id="PS50261"/>
    </source>
</evidence>
<dbReference type="PROSITE" id="PS50221">
    <property type="entry name" value="GAIN_B"/>
    <property type="match status" value="1"/>
</dbReference>
<feature type="compositionally biased region" description="Polar residues" evidence="22">
    <location>
        <begin position="1380"/>
        <end position="1394"/>
    </location>
</feature>
<dbReference type="EMBL" id="FR904557">
    <property type="protein sequence ID" value="CDQ66805.1"/>
    <property type="molecule type" value="Genomic_DNA"/>
</dbReference>
<dbReference type="FunFam" id="1.20.1070.10:FF:000112">
    <property type="entry name" value="Cadherin EGF LAG seven-pass G-type receptor 2"/>
    <property type="match status" value="1"/>
</dbReference>
<dbReference type="PROSITE" id="PS50027">
    <property type="entry name" value="EGF_LAM_2"/>
    <property type="match status" value="1"/>
</dbReference>
<dbReference type="FunFam" id="2.10.25.10:FF:000113">
    <property type="entry name" value="Cadherin, EGF LAG seven-pass G-type receptor 3"/>
    <property type="match status" value="1"/>
</dbReference>
<dbReference type="Gene3D" id="1.20.1070.10">
    <property type="entry name" value="Rhodopsin 7-helix transmembrane proteins"/>
    <property type="match status" value="1"/>
</dbReference>
<feature type="disulfide bond" evidence="20">
    <location>
        <begin position="219"/>
        <end position="228"/>
    </location>
</feature>
<dbReference type="GO" id="GO:0007166">
    <property type="term" value="P:cell surface receptor signaling pathway"/>
    <property type="evidence" value="ECO:0007669"/>
    <property type="project" value="InterPro"/>
</dbReference>
<feature type="domain" description="G-protein coupled receptors family 2 profile 1" evidence="28">
    <location>
        <begin position="577"/>
        <end position="650"/>
    </location>
</feature>
<feature type="domain" description="EGF-like" evidence="25">
    <location>
        <begin position="193"/>
        <end position="229"/>
    </location>
</feature>
<keyword evidence="13 20" id="KW-1015">Disulfide bond</keyword>
<dbReference type="PROSITE" id="PS50025">
    <property type="entry name" value="LAM_G_DOMAIN"/>
    <property type="match status" value="2"/>
</dbReference>
<evidence type="ECO:0000256" key="19">
    <source>
        <dbReference type="ARBA" id="ARBA00071750"/>
    </source>
</evidence>
<feature type="domain" description="G-protein coupled receptors family 2 profile 2" evidence="29">
    <location>
        <begin position="1001"/>
        <end position="1239"/>
    </location>
</feature>
<keyword evidence="10 23" id="KW-1133">Transmembrane helix</keyword>
<dbReference type="InterPro" id="IPR000832">
    <property type="entry name" value="GPCR_2_secretin-like"/>
</dbReference>
<dbReference type="CDD" id="cd00110">
    <property type="entry name" value="LamG"/>
    <property type="match status" value="2"/>
</dbReference>
<feature type="domain" description="Laminin EGF-like" evidence="26">
    <location>
        <begin position="545"/>
        <end position="592"/>
    </location>
</feature>
<keyword evidence="8" id="KW-0732">Signal</keyword>
<dbReference type="PANTHER" id="PTHR24026">
    <property type="entry name" value="FAT ATYPICAL CADHERIN-RELATED"/>
    <property type="match status" value="1"/>
</dbReference>
<feature type="transmembrane region" description="Helical" evidence="23">
    <location>
        <begin position="1036"/>
        <end position="1056"/>
    </location>
</feature>
<feature type="transmembrane region" description="Helical" evidence="23">
    <location>
        <begin position="1062"/>
        <end position="1084"/>
    </location>
</feature>
<dbReference type="SUPFAM" id="SSF57196">
    <property type="entry name" value="EGF/Laminin"/>
    <property type="match status" value="3"/>
</dbReference>
<dbReference type="InterPro" id="IPR000742">
    <property type="entry name" value="EGF"/>
</dbReference>
<keyword evidence="15" id="KW-0325">Glycoprotein</keyword>
<dbReference type="Pfam" id="PF00053">
    <property type="entry name" value="EGF_laminin"/>
    <property type="match status" value="1"/>
</dbReference>
<evidence type="ECO:0000256" key="1">
    <source>
        <dbReference type="ARBA" id="ARBA00002066"/>
    </source>
</evidence>
<dbReference type="GO" id="GO:0120036">
    <property type="term" value="P:plasma membrane bounded cell projection organization"/>
    <property type="evidence" value="ECO:0007669"/>
    <property type="project" value="UniProtKB-ARBA"/>
</dbReference>
<dbReference type="PANTHER" id="PTHR24026:SF32">
    <property type="entry name" value="CADHERIN EGF LAG SEVEN-PASS G-TYPE RECEPTOR 2"/>
    <property type="match status" value="1"/>
</dbReference>
<dbReference type="SMART" id="SM00181">
    <property type="entry name" value="EGF"/>
    <property type="match status" value="4"/>
</dbReference>
<feature type="transmembrane region" description="Helical" evidence="23">
    <location>
        <begin position="1215"/>
        <end position="1238"/>
    </location>
</feature>
<evidence type="ECO:0000256" key="17">
    <source>
        <dbReference type="ARBA" id="ARBA00023278"/>
    </source>
</evidence>
<dbReference type="InterPro" id="IPR002049">
    <property type="entry name" value="LE_dom"/>
</dbReference>
<dbReference type="FunFam" id="2.10.25.10:FF:000011">
    <property type="entry name" value="Cadherin EGF LAG seven-pass G-type receptor"/>
    <property type="match status" value="1"/>
</dbReference>
<evidence type="ECO:0000256" key="3">
    <source>
        <dbReference type="ARBA" id="ARBA00010933"/>
    </source>
</evidence>
<dbReference type="GO" id="GO:0005509">
    <property type="term" value="F:calcium ion binding"/>
    <property type="evidence" value="ECO:0007669"/>
    <property type="project" value="InterPro"/>
</dbReference>
<feature type="domain" description="Laminin G" evidence="24">
    <location>
        <begin position="233"/>
        <end position="412"/>
    </location>
</feature>
<evidence type="ECO:0000256" key="23">
    <source>
        <dbReference type="SAM" id="Phobius"/>
    </source>
</evidence>
<dbReference type="Gene3D" id="4.10.1240.10">
    <property type="entry name" value="GPCR, family 2, extracellular hormone receptor domain"/>
    <property type="match status" value="1"/>
</dbReference>